<keyword evidence="5" id="KW-0391">Immunity</keyword>
<dbReference type="Proteomes" id="UP001347796">
    <property type="component" value="Unassembled WGS sequence"/>
</dbReference>
<dbReference type="PROSITE" id="PS50209">
    <property type="entry name" value="CARD"/>
    <property type="match status" value="1"/>
</dbReference>
<dbReference type="Pfam" id="PF16739">
    <property type="entry name" value="CARD_2"/>
    <property type="match status" value="1"/>
</dbReference>
<dbReference type="AlphaFoldDB" id="A0AAN8GFR4"/>
<dbReference type="GO" id="GO:0005737">
    <property type="term" value="C:cytoplasm"/>
    <property type="evidence" value="ECO:0007669"/>
    <property type="project" value="UniProtKB-ARBA"/>
</dbReference>
<evidence type="ECO:0000313" key="8">
    <source>
        <dbReference type="Proteomes" id="UP001347796"/>
    </source>
</evidence>
<dbReference type="InterPro" id="IPR011029">
    <property type="entry name" value="DEATH-like_dom_sf"/>
</dbReference>
<dbReference type="GO" id="GO:0042981">
    <property type="term" value="P:regulation of apoptotic process"/>
    <property type="evidence" value="ECO:0007669"/>
    <property type="project" value="InterPro"/>
</dbReference>
<protein>
    <recommendedName>
        <fullName evidence="6">CARD domain-containing protein</fullName>
    </recommendedName>
</protein>
<feature type="domain" description="CARD" evidence="6">
    <location>
        <begin position="6"/>
        <end position="98"/>
    </location>
</feature>
<keyword evidence="8" id="KW-1185">Reference proteome</keyword>
<dbReference type="InterPro" id="IPR001315">
    <property type="entry name" value="CARD"/>
</dbReference>
<keyword evidence="4" id="KW-0832">Ubl conjugation</keyword>
<dbReference type="GO" id="GO:0045087">
    <property type="term" value="P:innate immune response"/>
    <property type="evidence" value="ECO:0007669"/>
    <property type="project" value="UniProtKB-KW"/>
</dbReference>
<evidence type="ECO:0000256" key="5">
    <source>
        <dbReference type="ARBA" id="ARBA00022859"/>
    </source>
</evidence>
<evidence type="ECO:0000313" key="7">
    <source>
        <dbReference type="EMBL" id="KAK6165474.1"/>
    </source>
</evidence>
<dbReference type="InterPro" id="IPR031964">
    <property type="entry name" value="CARD_dom"/>
</dbReference>
<evidence type="ECO:0000256" key="4">
    <source>
        <dbReference type="ARBA" id="ARBA00022843"/>
    </source>
</evidence>
<gene>
    <name evidence="7" type="ORF">SNE40_022397</name>
</gene>
<comment type="caution">
    <text evidence="7">The sequence shown here is derived from an EMBL/GenBank/DDBJ whole genome shotgun (WGS) entry which is preliminary data.</text>
</comment>
<dbReference type="EMBL" id="JAZGQO010000021">
    <property type="protein sequence ID" value="KAK6165474.1"/>
    <property type="molecule type" value="Genomic_DNA"/>
</dbReference>
<evidence type="ECO:0000256" key="2">
    <source>
        <dbReference type="ARBA" id="ARBA00022553"/>
    </source>
</evidence>
<evidence type="ECO:0000256" key="1">
    <source>
        <dbReference type="ARBA" id="ARBA00022499"/>
    </source>
</evidence>
<evidence type="ECO:0000259" key="6">
    <source>
        <dbReference type="PROSITE" id="PS50209"/>
    </source>
</evidence>
<dbReference type="SUPFAM" id="SSF47986">
    <property type="entry name" value="DEATH domain"/>
    <property type="match status" value="1"/>
</dbReference>
<dbReference type="Gene3D" id="1.10.533.10">
    <property type="entry name" value="Death Domain, Fas"/>
    <property type="match status" value="1"/>
</dbReference>
<keyword evidence="1" id="KW-1017">Isopeptide bond</keyword>
<reference evidence="7 8" key="1">
    <citation type="submission" date="2024-01" db="EMBL/GenBank/DDBJ databases">
        <title>The genome of the rayed Mediterranean limpet Patella caerulea (Linnaeus, 1758).</title>
        <authorList>
            <person name="Anh-Thu Weber A."/>
            <person name="Halstead-Nussloch G."/>
        </authorList>
    </citation>
    <scope>NUCLEOTIDE SEQUENCE [LARGE SCALE GENOMIC DNA]</scope>
    <source>
        <strain evidence="7">AATW-2023a</strain>
        <tissue evidence="7">Whole specimen</tissue>
    </source>
</reference>
<proteinExistence type="predicted"/>
<sequence length="107" mass="12593">MAQNRMSQSDYERIRTNYLYLIENLQAKNITGHLFQYGVIDHDDLEEINLREENKGRKAGVEILITKLRWCAGDSFNLFIKSLEEKGYHEVAQILKVSQYCLNIGYY</sequence>
<name>A0AAN8GFR4_PATCE</name>
<keyword evidence="2" id="KW-0597">Phosphoprotein</keyword>
<dbReference type="CDD" id="cd01671">
    <property type="entry name" value="CARD"/>
    <property type="match status" value="1"/>
</dbReference>
<keyword evidence="3" id="KW-0399">Innate immunity</keyword>
<accession>A0AAN8GFR4</accession>
<evidence type="ECO:0000256" key="3">
    <source>
        <dbReference type="ARBA" id="ARBA00022588"/>
    </source>
</evidence>
<organism evidence="7 8">
    <name type="scientific">Patella caerulea</name>
    <name type="common">Rayed Mediterranean limpet</name>
    <dbReference type="NCBI Taxonomy" id="87958"/>
    <lineage>
        <taxon>Eukaryota</taxon>
        <taxon>Metazoa</taxon>
        <taxon>Spiralia</taxon>
        <taxon>Lophotrochozoa</taxon>
        <taxon>Mollusca</taxon>
        <taxon>Gastropoda</taxon>
        <taxon>Patellogastropoda</taxon>
        <taxon>Patelloidea</taxon>
        <taxon>Patellidae</taxon>
        <taxon>Patella</taxon>
    </lineage>
</organism>